<dbReference type="Proteomes" id="UP000805193">
    <property type="component" value="Unassembled WGS sequence"/>
</dbReference>
<organism evidence="1 2">
    <name type="scientific">Ixodes persulcatus</name>
    <name type="common">Taiga tick</name>
    <dbReference type="NCBI Taxonomy" id="34615"/>
    <lineage>
        <taxon>Eukaryota</taxon>
        <taxon>Metazoa</taxon>
        <taxon>Ecdysozoa</taxon>
        <taxon>Arthropoda</taxon>
        <taxon>Chelicerata</taxon>
        <taxon>Arachnida</taxon>
        <taxon>Acari</taxon>
        <taxon>Parasitiformes</taxon>
        <taxon>Ixodida</taxon>
        <taxon>Ixodoidea</taxon>
        <taxon>Ixodidae</taxon>
        <taxon>Ixodinae</taxon>
        <taxon>Ixodes</taxon>
    </lineage>
</organism>
<evidence type="ECO:0000313" key="2">
    <source>
        <dbReference type="Proteomes" id="UP000805193"/>
    </source>
</evidence>
<proteinExistence type="predicted"/>
<gene>
    <name evidence="1" type="ORF">HPB47_026505</name>
</gene>
<evidence type="ECO:0000313" key="1">
    <source>
        <dbReference type="EMBL" id="KAG0426375.1"/>
    </source>
</evidence>
<sequence length="1320" mass="147640">MAYVSQALTDELRYLHDSIEPKGMCLNGGGFFRLNKSLLVSELFTIVAPKSPPTVQQLTDECKKYEELQSARIAKAPFERLPEVVLNAVIMATGSATLLDFFKKSSAFEKTTGFSPARQDLHFLHKLGAVIATAYYLLYDALPYMVLRSCSAVFIEYLQFQRKMFENCCEFKSLHDKTQLCGQLEVIRHHLGHIRDLKDVLNTIWQVPLAAMSAFILLCACVVCYAMFHDGFNAQDIPLAVSFCVYSSLAFVDMALVSQALHDEAQKLKNATKTAYTFEATDVCVQQLRYLHETIDPKGMYLCGGGFLRINKALLVSGLPRLVSPVRSEGRQAFTSGSVHRRSWTSRRRRPELSAGHRLGGLRSSQVLVDLPRSFTIPGARVVWVESAQPESSVWASAVHMVSFPAVVTQRASVGRPPDVGLPWCSLFWADVRPIFLASGILRRWMFMSGWCRDLAVSLRRSSGHGGVGAPVNVTTKDDALTGKANPMSPKARVSALALAGPGPCLYRVGSRNSGPCSAGVCVNKDGSSRGSVLFVLETNNFSTSIQSDKFSDILIQTQHVVVSSKVLVNFLSMATGSSDLLNYFKKAAAFEKRSGFVPGKRCVRTLGEQRWSLFRRVLVLVAMATSYVLFMHFYVAHVADTVVRVWAIACKIIGPIAGFFFFLYDTLCYVVLRCCSGVLLEYIRAQLREFEDCTRSNGELSGTEAYVLTIFSRSFARSLLFILHTVVTYKIFINFSAMVMGTTKLLDFFRMSGVFEHSTGFRIPEKHRWPMARCCLVIAVLAISYAIGIHFFVGEVTNELPRQWVIAAKVCGYIAGVGFFLYDSLPFVVLRCCTEVLVEYIHAQSLSFKDCDRSKVARTDQDASREIENIRINLSQIRKLKDTLNDVWKWPLAAMSASILLILCVVLYSVFDSGIYMRDIWIILTYSVYSTLCFVEMICAQRLKDAVRAVPTTDATEAYVQQLRYLHDVIDPVDMCLTGGGFFCFKKSLLVSASYLFKRVMLFLTNIRLFTKSLFIVMQFTIVTKIVVNISSNILGTASMIRFFRECAVFEKSTGFSLPKPARRLKFCHCIRLAMLAAFLVCSVLSTTFLIRMLHSPSSGVSDVFVKIASVFSNYIFFVYDTHHFLILRPCSEVLILYIKAQADRLSSALRFPDCWKRAATVDAVERVRLSICEIRNLKTHLNGVWKASIVTSSVVVLLMVCVGVYSAFDAGVPRAHLMLSMSYGVYSTLDFVDMATLSQTMVNEVHYLHNSLNPSDMALSGGGFFRLDMALLVSITGSIITYTVILVQTSEGAEHSMARNITRYYVRVSKRTNFRTLD</sequence>
<reference evidence="1 2" key="1">
    <citation type="journal article" date="2020" name="Cell">
        <title>Large-Scale Comparative Analyses of Tick Genomes Elucidate Their Genetic Diversity and Vector Capacities.</title>
        <authorList>
            <consortium name="Tick Genome and Microbiome Consortium (TIGMIC)"/>
            <person name="Jia N."/>
            <person name="Wang J."/>
            <person name="Shi W."/>
            <person name="Du L."/>
            <person name="Sun Y."/>
            <person name="Zhan W."/>
            <person name="Jiang J.F."/>
            <person name="Wang Q."/>
            <person name="Zhang B."/>
            <person name="Ji P."/>
            <person name="Bell-Sakyi L."/>
            <person name="Cui X.M."/>
            <person name="Yuan T.T."/>
            <person name="Jiang B.G."/>
            <person name="Yang W.F."/>
            <person name="Lam T.T."/>
            <person name="Chang Q.C."/>
            <person name="Ding S.J."/>
            <person name="Wang X.J."/>
            <person name="Zhu J.G."/>
            <person name="Ruan X.D."/>
            <person name="Zhao L."/>
            <person name="Wei J.T."/>
            <person name="Ye R.Z."/>
            <person name="Que T.C."/>
            <person name="Du C.H."/>
            <person name="Zhou Y.H."/>
            <person name="Cheng J.X."/>
            <person name="Dai P.F."/>
            <person name="Guo W.B."/>
            <person name="Han X.H."/>
            <person name="Huang E.J."/>
            <person name="Li L.F."/>
            <person name="Wei W."/>
            <person name="Gao Y.C."/>
            <person name="Liu J.Z."/>
            <person name="Shao H.Z."/>
            <person name="Wang X."/>
            <person name="Wang C.C."/>
            <person name="Yang T.C."/>
            <person name="Huo Q.B."/>
            <person name="Li W."/>
            <person name="Chen H.Y."/>
            <person name="Chen S.E."/>
            <person name="Zhou L.G."/>
            <person name="Ni X.B."/>
            <person name="Tian J.H."/>
            <person name="Sheng Y."/>
            <person name="Liu T."/>
            <person name="Pan Y.S."/>
            <person name="Xia L.Y."/>
            <person name="Li J."/>
            <person name="Zhao F."/>
            <person name="Cao W.C."/>
        </authorList>
    </citation>
    <scope>NUCLEOTIDE SEQUENCE [LARGE SCALE GENOMIC DNA]</scope>
    <source>
        <strain evidence="1">Iper-2018</strain>
    </source>
</reference>
<accession>A0AC60PZ34</accession>
<name>A0AC60PZ34_IXOPE</name>
<dbReference type="EMBL" id="JABSTQ010009724">
    <property type="protein sequence ID" value="KAG0426375.1"/>
    <property type="molecule type" value="Genomic_DNA"/>
</dbReference>
<comment type="caution">
    <text evidence="1">The sequence shown here is derived from an EMBL/GenBank/DDBJ whole genome shotgun (WGS) entry which is preliminary data.</text>
</comment>
<protein>
    <submittedName>
        <fullName evidence="1">Uncharacterized protein</fullName>
    </submittedName>
</protein>
<keyword evidence="2" id="KW-1185">Reference proteome</keyword>